<name>A0A5N5QHR5_9AGAM</name>
<dbReference type="PRINTS" id="PR01270">
    <property type="entry name" value="HDASUPER"/>
</dbReference>
<dbReference type="AlphaFoldDB" id="A0A5N5QHR5"/>
<dbReference type="InterPro" id="IPR053244">
    <property type="entry name" value="HDAC_HD_type_1"/>
</dbReference>
<evidence type="ECO:0000259" key="2">
    <source>
        <dbReference type="Pfam" id="PF00850"/>
    </source>
</evidence>
<organism evidence="3 4">
    <name type="scientific">Ceratobasidium theobromae</name>
    <dbReference type="NCBI Taxonomy" id="1582974"/>
    <lineage>
        <taxon>Eukaryota</taxon>
        <taxon>Fungi</taxon>
        <taxon>Dikarya</taxon>
        <taxon>Basidiomycota</taxon>
        <taxon>Agaricomycotina</taxon>
        <taxon>Agaricomycetes</taxon>
        <taxon>Cantharellales</taxon>
        <taxon>Ceratobasidiaceae</taxon>
        <taxon>Ceratobasidium</taxon>
    </lineage>
</organism>
<reference evidence="3 4" key="1">
    <citation type="journal article" date="2019" name="Fungal Biol. Biotechnol.">
        <title>Draft genome sequence of fastidious pathogen Ceratobasidium theobromae, which causes vascular-streak dieback in Theobroma cacao.</title>
        <authorList>
            <person name="Ali S.S."/>
            <person name="Asman A."/>
            <person name="Shao J."/>
            <person name="Firmansyah A.P."/>
            <person name="Susilo A.W."/>
            <person name="Rosmana A."/>
            <person name="McMahon P."/>
            <person name="Junaid M."/>
            <person name="Guest D."/>
            <person name="Kheng T.Y."/>
            <person name="Meinhardt L.W."/>
            <person name="Bailey B.A."/>
        </authorList>
    </citation>
    <scope>NUCLEOTIDE SEQUENCE [LARGE SCALE GENOMIC DNA]</scope>
    <source>
        <strain evidence="3 4">CT2</strain>
    </source>
</reference>
<dbReference type="PANTHER" id="PTHR47558">
    <property type="entry name" value="HISTONE DEACETYLASE HOS3"/>
    <property type="match status" value="1"/>
</dbReference>
<dbReference type="Pfam" id="PF00850">
    <property type="entry name" value="Hist_deacetyl"/>
    <property type="match status" value="1"/>
</dbReference>
<dbReference type="InterPro" id="IPR023801">
    <property type="entry name" value="His_deacetylse_dom"/>
</dbReference>
<feature type="domain" description="Histone deacetylase" evidence="2">
    <location>
        <begin position="128"/>
        <end position="437"/>
    </location>
</feature>
<evidence type="ECO:0000313" key="3">
    <source>
        <dbReference type="EMBL" id="KAB5591083.1"/>
    </source>
</evidence>
<dbReference type="InterPro" id="IPR037138">
    <property type="entry name" value="His_deacetylse_dom_sf"/>
</dbReference>
<dbReference type="OrthoDB" id="5232919at2759"/>
<keyword evidence="4" id="KW-1185">Reference proteome</keyword>
<dbReference type="InterPro" id="IPR023696">
    <property type="entry name" value="Ureohydrolase_dom_sf"/>
</dbReference>
<sequence length="654" mass="70571">MTSTSDPRLSIHIQPSCAEHRYIRDKDLSTIVERPERLKALAVGIAAAIARAEVSSHSLIPSDATGTSHEDLASVMDKLSLQNNEDLPVSSPVVKIVRHPSPADAAFLNAPAVRMIHALEEDNPTGSSEEYLSQLSRWVLESEDRIRAGESEIPRGEGLSQGDLYLCPRTLHAIAGALKTTCDAVDSVVLSPTRLAFAAIRPPGHHCGSDEPAGFCWVNNILVGAAHAYQAHGITRAVIFDIDLHHGNGTQSIAWKLNADAHRNRLESAARHAAGITGNQEGLQIYYGSLHDILSYPCEDGDPTLTAAASISLHGNAHGQHIENVHLQEWANEKDFFDRLYGNPSDSIGHEYAPRLFGRAKDFLKGTNAVPDKTLIFVSCGFDAGEHEYESMSRHNRRVPTTFYHRFACDAREFSKLFAQGRIVGVLEGGYSDRALISGGLAWVSGMLAEVSEASKDWWSVSNLEKIETATLKKTRKPRASAPTSAPTLEPWIARALELLPTLDATFGVVRTPAPRTRRKVDPAPADRMTRSRAKPGAEPEQPKSTKPRSAPVSPRKSPLNGSTAGRPTRASTKGAQAAMPPMPMVSAMASSLASPDAGQAIPPLSLVYEESSLGNARANPPDTAAPQEDVVSMSDQAKSLVIKLKRPPASTSY</sequence>
<dbReference type="InterPro" id="IPR000286">
    <property type="entry name" value="HDACs"/>
</dbReference>
<dbReference type="EMBL" id="SSOP01000124">
    <property type="protein sequence ID" value="KAB5591083.1"/>
    <property type="molecule type" value="Genomic_DNA"/>
</dbReference>
<evidence type="ECO:0000256" key="1">
    <source>
        <dbReference type="SAM" id="MobiDB-lite"/>
    </source>
</evidence>
<feature type="region of interest" description="Disordered" evidence="1">
    <location>
        <begin position="514"/>
        <end position="579"/>
    </location>
</feature>
<dbReference type="GO" id="GO:0010468">
    <property type="term" value="P:regulation of gene expression"/>
    <property type="evidence" value="ECO:0007669"/>
    <property type="project" value="UniProtKB-ARBA"/>
</dbReference>
<dbReference type="Gene3D" id="3.40.800.20">
    <property type="entry name" value="Histone deacetylase domain"/>
    <property type="match status" value="1"/>
</dbReference>
<dbReference type="GO" id="GO:0005634">
    <property type="term" value="C:nucleus"/>
    <property type="evidence" value="ECO:0007669"/>
    <property type="project" value="TreeGrafter"/>
</dbReference>
<protein>
    <submittedName>
        <fullName evidence="3">Histone deacetylase HOS3</fullName>
    </submittedName>
</protein>
<dbReference type="Proteomes" id="UP000383932">
    <property type="component" value="Unassembled WGS sequence"/>
</dbReference>
<accession>A0A5N5QHR5</accession>
<feature type="region of interest" description="Disordered" evidence="1">
    <location>
        <begin position="614"/>
        <end position="633"/>
    </location>
</feature>
<dbReference type="PANTHER" id="PTHR47558:SF1">
    <property type="entry name" value="HISTONE DEACETYLASE HOS3"/>
    <property type="match status" value="1"/>
</dbReference>
<gene>
    <name evidence="3" type="ORF">CTheo_5466</name>
</gene>
<evidence type="ECO:0000313" key="4">
    <source>
        <dbReference type="Proteomes" id="UP000383932"/>
    </source>
</evidence>
<feature type="compositionally biased region" description="Polar residues" evidence="1">
    <location>
        <begin position="560"/>
        <end position="575"/>
    </location>
</feature>
<dbReference type="GO" id="GO:0004407">
    <property type="term" value="F:histone deacetylase activity"/>
    <property type="evidence" value="ECO:0007669"/>
    <property type="project" value="TreeGrafter"/>
</dbReference>
<dbReference type="SUPFAM" id="SSF52768">
    <property type="entry name" value="Arginase/deacetylase"/>
    <property type="match status" value="1"/>
</dbReference>
<comment type="caution">
    <text evidence="3">The sequence shown here is derived from an EMBL/GenBank/DDBJ whole genome shotgun (WGS) entry which is preliminary data.</text>
</comment>
<proteinExistence type="predicted"/>